<dbReference type="InterPro" id="IPR034001">
    <property type="entry name" value="ABCG_PDR_1"/>
</dbReference>
<feature type="transmembrane region" description="Helical" evidence="10">
    <location>
        <begin position="605"/>
        <end position="625"/>
    </location>
</feature>
<feature type="transmembrane region" description="Helical" evidence="10">
    <location>
        <begin position="1167"/>
        <end position="1189"/>
    </location>
</feature>
<dbReference type="EMBL" id="ADBJ01000042">
    <property type="protein sequence ID" value="EFA77563.1"/>
    <property type="molecule type" value="Genomic_DNA"/>
</dbReference>
<name>D3BLW2_HETP5</name>
<dbReference type="InterPro" id="IPR003439">
    <property type="entry name" value="ABC_transporter-like_ATP-bd"/>
</dbReference>
<evidence type="ECO:0000256" key="1">
    <source>
        <dbReference type="ARBA" id="ARBA00004141"/>
    </source>
</evidence>
<evidence type="ECO:0000256" key="9">
    <source>
        <dbReference type="ARBA" id="ARBA00023136"/>
    </source>
</evidence>
<dbReference type="InterPro" id="IPR013525">
    <property type="entry name" value="ABC2_TM"/>
</dbReference>
<feature type="transmembrane region" description="Helical" evidence="10">
    <location>
        <begin position="1210"/>
        <end position="1233"/>
    </location>
</feature>
<dbReference type="Pfam" id="PF00005">
    <property type="entry name" value="ABC_tran"/>
    <property type="match status" value="2"/>
</dbReference>
<organism evidence="12 13">
    <name type="scientific">Heterostelium pallidum (strain ATCC 26659 / Pp 5 / PN500)</name>
    <name type="common">Cellular slime mold</name>
    <name type="synonym">Polysphondylium pallidum</name>
    <dbReference type="NCBI Taxonomy" id="670386"/>
    <lineage>
        <taxon>Eukaryota</taxon>
        <taxon>Amoebozoa</taxon>
        <taxon>Evosea</taxon>
        <taxon>Eumycetozoa</taxon>
        <taxon>Dictyostelia</taxon>
        <taxon>Acytosteliales</taxon>
        <taxon>Acytosteliaceae</taxon>
        <taxon>Heterostelium</taxon>
    </lineage>
</organism>
<dbReference type="Proteomes" id="UP000001396">
    <property type="component" value="Unassembled WGS sequence"/>
</dbReference>
<evidence type="ECO:0000313" key="12">
    <source>
        <dbReference type="EMBL" id="EFA77563.1"/>
    </source>
</evidence>
<feature type="transmembrane region" description="Helical" evidence="10">
    <location>
        <begin position="713"/>
        <end position="737"/>
    </location>
</feature>
<dbReference type="STRING" id="670386.D3BLW2"/>
<keyword evidence="6" id="KW-0547">Nucleotide-binding</keyword>
<dbReference type="PANTHER" id="PTHR19241">
    <property type="entry name" value="ATP-BINDING CASSETTE TRANSPORTER"/>
    <property type="match status" value="1"/>
</dbReference>
<dbReference type="InterPro" id="IPR027417">
    <property type="entry name" value="P-loop_NTPase"/>
</dbReference>
<dbReference type="SMART" id="SM00382">
    <property type="entry name" value="AAA"/>
    <property type="match status" value="2"/>
</dbReference>
<dbReference type="CDD" id="cd03233">
    <property type="entry name" value="ABCG_PDR_domain1"/>
    <property type="match status" value="1"/>
</dbReference>
<feature type="transmembrane region" description="Helical" evidence="10">
    <location>
        <begin position="1133"/>
        <end position="1155"/>
    </location>
</feature>
<dbReference type="Pfam" id="PF01061">
    <property type="entry name" value="ABC2_membrane"/>
    <property type="match status" value="2"/>
</dbReference>
<dbReference type="FunFam" id="3.40.50.300:FF:000054">
    <property type="entry name" value="ABC multidrug transporter atrF"/>
    <property type="match status" value="1"/>
</dbReference>
<dbReference type="GO" id="GO:0140359">
    <property type="term" value="F:ABC-type transporter activity"/>
    <property type="evidence" value="ECO:0007669"/>
    <property type="project" value="InterPro"/>
</dbReference>
<proteinExistence type="inferred from homology"/>
<dbReference type="OMA" id="PEVEICF"/>
<evidence type="ECO:0000256" key="4">
    <source>
        <dbReference type="ARBA" id="ARBA00022692"/>
    </source>
</evidence>
<feature type="domain" description="ABC transporter" evidence="11">
    <location>
        <begin position="788"/>
        <end position="1033"/>
    </location>
</feature>
<keyword evidence="9 10" id="KW-0472">Membrane</keyword>
<dbReference type="InterPro" id="IPR043926">
    <property type="entry name" value="ABCG_dom"/>
</dbReference>
<evidence type="ECO:0000256" key="10">
    <source>
        <dbReference type="SAM" id="Phobius"/>
    </source>
</evidence>
<comment type="subcellular location">
    <subcellularLocation>
        <location evidence="1">Membrane</location>
        <topology evidence="1">Multi-pass membrane protein</topology>
    </subcellularLocation>
</comment>
<feature type="transmembrane region" description="Helical" evidence="10">
    <location>
        <begin position="540"/>
        <end position="565"/>
    </location>
</feature>
<feature type="transmembrane region" description="Helical" evidence="10">
    <location>
        <begin position="1245"/>
        <end position="1265"/>
    </location>
</feature>
<dbReference type="Pfam" id="PF14510">
    <property type="entry name" value="ABC_trans_N"/>
    <property type="match status" value="1"/>
</dbReference>
<dbReference type="GO" id="GO:0016020">
    <property type="term" value="C:membrane"/>
    <property type="evidence" value="ECO:0007669"/>
    <property type="project" value="UniProtKB-SubCell"/>
</dbReference>
<dbReference type="GO" id="GO:0016887">
    <property type="term" value="F:ATP hydrolysis activity"/>
    <property type="evidence" value="ECO:0007669"/>
    <property type="project" value="InterPro"/>
</dbReference>
<dbReference type="GeneID" id="31367633"/>
<dbReference type="GO" id="GO:0005524">
    <property type="term" value="F:ATP binding"/>
    <property type="evidence" value="ECO:0007669"/>
    <property type="project" value="UniProtKB-KW"/>
</dbReference>
<dbReference type="InterPro" id="IPR003593">
    <property type="entry name" value="AAA+_ATPase"/>
</dbReference>
<comment type="caution">
    <text evidence="12">The sequence shown here is derived from an EMBL/GenBank/DDBJ whole genome shotgun (WGS) entry which is preliminary data.</text>
</comment>
<feature type="transmembrane region" description="Helical" evidence="10">
    <location>
        <begin position="500"/>
        <end position="519"/>
    </location>
</feature>
<dbReference type="SUPFAM" id="SSF52540">
    <property type="entry name" value="P-loop containing nucleoside triphosphate hydrolases"/>
    <property type="match status" value="2"/>
</dbReference>
<dbReference type="InterPro" id="IPR034003">
    <property type="entry name" value="ABCG_PDR_2"/>
</dbReference>
<feature type="transmembrane region" description="Helical" evidence="10">
    <location>
        <begin position="1272"/>
        <end position="1296"/>
    </location>
</feature>
<keyword evidence="5" id="KW-0677">Repeat</keyword>
<evidence type="ECO:0000256" key="5">
    <source>
        <dbReference type="ARBA" id="ARBA00022737"/>
    </source>
</evidence>
<dbReference type="PROSITE" id="PS50893">
    <property type="entry name" value="ABC_TRANSPORTER_2"/>
    <property type="match status" value="2"/>
</dbReference>
<evidence type="ECO:0000256" key="3">
    <source>
        <dbReference type="ARBA" id="ARBA00022448"/>
    </source>
</evidence>
<evidence type="ECO:0000256" key="7">
    <source>
        <dbReference type="ARBA" id="ARBA00022840"/>
    </source>
</evidence>
<keyword evidence="4 10" id="KW-0812">Transmembrane</keyword>
<evidence type="ECO:0000256" key="6">
    <source>
        <dbReference type="ARBA" id="ARBA00022741"/>
    </source>
</evidence>
<sequence>MSNQEINIAIDESPSVEDGNKLFQELENQVRELSRSKLFREIVTDFGGEVDIELGEKYKENEDDFKLRKYFENSQRMNLEIGGKPKKMGVSFKNLTVVGQGADTSVIADNFTPFKFLLSALNPFNFVNGYIEDGKMLLVLGRPGSGCSTLLRVISNQTESYIDVTGELKYGNIPADEFGKYRGEAIYTPEEDIHFPTLTVFETLDFTLKLKTPSQRLPEETKANFRSKIYDLLVGMYGLVNQRNTIVGNEFVRGLSGGERKRMTITEAMVSGSSITCWDSSTRGLDAASALDYAKSLRIMSDTLHKTTIASFYQASDSIYNLFDKVMVLDKGRCIYFGPIELAKQYFLDLGFDCEPRKSIADFLTGISNPQERIVRPGFEGRVPETSGDLETAWKNSYLFKQQMESQQIYEATVEKEQPSADFIQQIRNEKSKTAGKRSVYSASFITQCIALTKRQMQLSYGDKFTIVSLFLTVFINSFILGGVYFQMDRTTDGLFTRGGAIFSSIIFMCILTSGNLHATFNGRRILQKHKSYALYRPSAFLISQVIVDIPFAFAQSFLHAIIAYFMYGLDYNAGKFFIFAFTLVGVTLACGSLYRAFGNFTPTLFAGQNVMNFVFIFMVNYFGYTQSVSKMHPWFKWFYHVSPLSYAFRALMTNEFKSIDFSCEQSAIPSGLSYTDSAHRICPVPGAVEGNLSVKGGSYILDSFDFKVEQRALYVVVVYLLWLFYILLNVFAVEFFDWTAGGYTQKVYKKGKAPKLNDVEEERNQNKIVEQATTNMKDNLKIQGGIFTWENINYTVPIPGAGEKLLLDDVLGWIKPGQMTALMGSSGAGKTTLLDVLAKRKTIGIVKGDSALNGKALAIDFERITGYVEQMDVHNPGLTVREALQFSAKLRQEPEVPLSEKYEYVERVLEMMEMKHLGDALVGSLENGVGISVEERKRLTIGLELVAKPHILFLDEPTSGLDAQSSYNIIKFIRKLADAGMPLVCTIHQPSPVLFEHFDRILLLAKGGKTVYFGDIGENSQTLVNYFTKNGGRAYDSTENPAEYILDVIGAGVHGKTDFDWSAIWKSSTEYNQVKLELQLLKTREELVKYISHVDEESNNSKAPREFATGFLTQFIEVYKRFNLIWWRDPQYTIGSFAQSLVSGLIIGFTFYQLENSSSDMNQRIFFLWEGMVLGVLLIYLVLPQFFIQKNFFKRDYASKYYSWHSFSLAIVAVEIPYVIISTTLFFFASYWTAGLQFDAITGFYYWLIHSMFGLYIVSFSQALGAACFDIAISIAALPILLFYIFLFCGVQIPYSLLPKFFRFMYSLNPAKYLLEGIVTTILKPVEVICKPEDLIKFTSPDGQTCEQYTEQFTQNAPGYVVSINNNQTECGYCIYKDGEEYYQTLDWHYENRWRNLGILAAYWASSILFILAFVIFYTFSKSSSDFYNITILGYKVKEMSLIKSYDCN</sequence>
<feature type="transmembrane region" description="Helical" evidence="10">
    <location>
        <begin position="577"/>
        <end position="598"/>
    </location>
</feature>
<dbReference type="Pfam" id="PF19055">
    <property type="entry name" value="ABC2_membrane_7"/>
    <property type="match status" value="1"/>
</dbReference>
<feature type="transmembrane region" description="Helical" evidence="10">
    <location>
        <begin position="1398"/>
        <end position="1421"/>
    </location>
</feature>
<keyword evidence="7" id="KW-0067">ATP-binding</keyword>
<dbReference type="InParanoid" id="D3BLW2"/>
<evidence type="ECO:0000256" key="8">
    <source>
        <dbReference type="ARBA" id="ARBA00022989"/>
    </source>
</evidence>
<accession>D3BLW2</accession>
<dbReference type="CDD" id="cd03232">
    <property type="entry name" value="ABCG_PDR_domain2"/>
    <property type="match status" value="1"/>
</dbReference>
<evidence type="ECO:0000313" key="13">
    <source>
        <dbReference type="Proteomes" id="UP000001396"/>
    </source>
</evidence>
<keyword evidence="3" id="KW-0813">Transport</keyword>
<evidence type="ECO:0000259" key="11">
    <source>
        <dbReference type="PROSITE" id="PS50893"/>
    </source>
</evidence>
<dbReference type="Pfam" id="PF06422">
    <property type="entry name" value="PDR_CDR"/>
    <property type="match status" value="2"/>
</dbReference>
<keyword evidence="8 10" id="KW-1133">Transmembrane helix</keyword>
<feature type="domain" description="ABC transporter" evidence="11">
    <location>
        <begin position="106"/>
        <end position="356"/>
    </location>
</feature>
<protein>
    <submittedName>
        <fullName evidence="12">ABC transporter G family protein</fullName>
    </submittedName>
</protein>
<dbReference type="RefSeq" id="XP_020429691.1">
    <property type="nucleotide sequence ID" value="XM_020582910.1"/>
</dbReference>
<dbReference type="InterPro" id="IPR029481">
    <property type="entry name" value="ABC_trans_N"/>
</dbReference>
<dbReference type="FunCoup" id="D3BLW2">
    <property type="interactions" value="1"/>
</dbReference>
<gene>
    <name evidence="12" type="primary">abcG9</name>
    <name evidence="12" type="ORF">PPL_12166</name>
</gene>
<dbReference type="InterPro" id="IPR010929">
    <property type="entry name" value="PDR_CDR_ABC"/>
</dbReference>
<comment type="similarity">
    <text evidence="2">Belongs to the ABC transporter superfamily. ABCG family. PDR (TC 3.A.1.205) subfamily.</text>
</comment>
<evidence type="ECO:0000256" key="2">
    <source>
        <dbReference type="ARBA" id="ARBA00006012"/>
    </source>
</evidence>
<reference evidence="12 13" key="1">
    <citation type="journal article" date="2011" name="Genome Res.">
        <title>Phylogeny-wide analysis of social amoeba genomes highlights ancient origins for complex intercellular communication.</title>
        <authorList>
            <person name="Heidel A.J."/>
            <person name="Lawal H.M."/>
            <person name="Felder M."/>
            <person name="Schilde C."/>
            <person name="Helps N.R."/>
            <person name="Tunggal B."/>
            <person name="Rivero F."/>
            <person name="John U."/>
            <person name="Schleicher M."/>
            <person name="Eichinger L."/>
            <person name="Platzer M."/>
            <person name="Noegel A.A."/>
            <person name="Schaap P."/>
            <person name="Gloeckner G."/>
        </authorList>
    </citation>
    <scope>NUCLEOTIDE SEQUENCE [LARGE SCALE GENOMIC DNA]</scope>
    <source>
        <strain evidence="13">ATCC 26659 / Pp 5 / PN500</strain>
    </source>
</reference>
<keyword evidence="13" id="KW-1185">Reference proteome</keyword>
<feature type="transmembrane region" description="Helical" evidence="10">
    <location>
        <begin position="465"/>
        <end position="488"/>
    </location>
</feature>
<dbReference type="Gene3D" id="3.40.50.300">
    <property type="entry name" value="P-loop containing nucleotide triphosphate hydrolases"/>
    <property type="match status" value="2"/>
</dbReference>